<accession>N1QXS3</accession>
<dbReference type="Pfam" id="PF00067">
    <property type="entry name" value="p450"/>
    <property type="match status" value="1"/>
</dbReference>
<name>N1QXS3_AEGTA</name>
<dbReference type="PANTHER" id="PTHR47955:SF21">
    <property type="entry name" value="OS06G0642300 PROTEIN"/>
    <property type="match status" value="1"/>
</dbReference>
<keyword evidence="4" id="KW-1133">Transmembrane helix</keyword>
<comment type="similarity">
    <text evidence="1 7">Belongs to the cytochrome P450 family.</text>
</comment>
<evidence type="ECO:0000256" key="3">
    <source>
        <dbReference type="ARBA" id="ARBA00022723"/>
    </source>
</evidence>
<dbReference type="GO" id="GO:0005506">
    <property type="term" value="F:iron ion binding"/>
    <property type="evidence" value="ECO:0007669"/>
    <property type="project" value="InterPro"/>
</dbReference>
<evidence type="ECO:0000256" key="6">
    <source>
        <dbReference type="PIRSR" id="PIRSR602401-1"/>
    </source>
</evidence>
<comment type="cofactor">
    <cofactor evidence="6">
        <name>heme</name>
        <dbReference type="ChEBI" id="CHEBI:30413"/>
    </cofactor>
</comment>
<evidence type="ECO:0000256" key="2">
    <source>
        <dbReference type="ARBA" id="ARBA00022692"/>
    </source>
</evidence>
<dbReference type="SUPFAM" id="SSF48264">
    <property type="entry name" value="Cytochrome P450"/>
    <property type="match status" value="1"/>
</dbReference>
<keyword evidence="3 6" id="KW-0479">Metal-binding</keyword>
<evidence type="ECO:0000313" key="8">
    <source>
        <dbReference type="EnsemblPlants" id="EMT15592"/>
    </source>
</evidence>
<keyword evidence="7" id="KW-0503">Monooxygenase</keyword>
<dbReference type="InterPro" id="IPR002401">
    <property type="entry name" value="Cyt_P450_E_grp-I"/>
</dbReference>
<evidence type="ECO:0000256" key="4">
    <source>
        <dbReference type="ARBA" id="ARBA00022989"/>
    </source>
</evidence>
<keyword evidence="2" id="KW-0812">Transmembrane</keyword>
<dbReference type="Gene3D" id="1.10.630.10">
    <property type="entry name" value="Cytochrome P450"/>
    <property type="match status" value="1"/>
</dbReference>
<dbReference type="CDD" id="cd11072">
    <property type="entry name" value="CYP71-like"/>
    <property type="match status" value="1"/>
</dbReference>
<dbReference type="InterPro" id="IPR001128">
    <property type="entry name" value="Cyt_P450"/>
</dbReference>
<organism evidence="8">
    <name type="scientific">Aegilops tauschii</name>
    <name type="common">Tausch's goatgrass</name>
    <name type="synonym">Aegilops squarrosa</name>
    <dbReference type="NCBI Taxonomy" id="37682"/>
    <lineage>
        <taxon>Eukaryota</taxon>
        <taxon>Viridiplantae</taxon>
        <taxon>Streptophyta</taxon>
        <taxon>Embryophyta</taxon>
        <taxon>Tracheophyta</taxon>
        <taxon>Spermatophyta</taxon>
        <taxon>Magnoliopsida</taxon>
        <taxon>Liliopsida</taxon>
        <taxon>Poales</taxon>
        <taxon>Poaceae</taxon>
        <taxon>BOP clade</taxon>
        <taxon>Pooideae</taxon>
        <taxon>Triticodae</taxon>
        <taxon>Triticeae</taxon>
        <taxon>Triticinae</taxon>
        <taxon>Aegilops</taxon>
    </lineage>
</organism>
<keyword evidence="6 7" id="KW-0349">Heme</keyword>
<dbReference type="AlphaFoldDB" id="N1QXS3"/>
<reference evidence="8" key="1">
    <citation type="submission" date="2015-06" db="UniProtKB">
        <authorList>
            <consortium name="EnsemblPlants"/>
        </authorList>
    </citation>
    <scope>IDENTIFICATION</scope>
</reference>
<protein>
    <submittedName>
        <fullName evidence="8">Cytochrome P450 71D7</fullName>
    </submittedName>
</protein>
<dbReference type="PANTHER" id="PTHR47955">
    <property type="entry name" value="CYTOCHROME P450 FAMILY 71 PROTEIN"/>
    <property type="match status" value="1"/>
</dbReference>
<dbReference type="FunFam" id="1.10.630.10:FF:000064">
    <property type="entry name" value="Cytochrome P450 monooxygenase"/>
    <property type="match status" value="1"/>
</dbReference>
<keyword evidence="5 6" id="KW-0408">Iron</keyword>
<evidence type="ECO:0000256" key="1">
    <source>
        <dbReference type="ARBA" id="ARBA00010617"/>
    </source>
</evidence>
<dbReference type="PRINTS" id="PR00385">
    <property type="entry name" value="P450"/>
</dbReference>
<keyword evidence="7" id="KW-0560">Oxidoreductase</keyword>
<dbReference type="InterPro" id="IPR017972">
    <property type="entry name" value="Cyt_P450_CS"/>
</dbReference>
<dbReference type="PRINTS" id="PR00463">
    <property type="entry name" value="EP450I"/>
</dbReference>
<evidence type="ECO:0000256" key="5">
    <source>
        <dbReference type="ARBA" id="ARBA00023004"/>
    </source>
</evidence>
<dbReference type="GO" id="GO:0016705">
    <property type="term" value="F:oxidoreductase activity, acting on paired donors, with incorporation or reduction of molecular oxygen"/>
    <property type="evidence" value="ECO:0007669"/>
    <property type="project" value="InterPro"/>
</dbReference>
<dbReference type="GO" id="GO:0004497">
    <property type="term" value="F:monooxygenase activity"/>
    <property type="evidence" value="ECO:0007669"/>
    <property type="project" value="UniProtKB-KW"/>
</dbReference>
<evidence type="ECO:0000256" key="7">
    <source>
        <dbReference type="RuleBase" id="RU000461"/>
    </source>
</evidence>
<dbReference type="GO" id="GO:0020037">
    <property type="term" value="F:heme binding"/>
    <property type="evidence" value="ECO:0007669"/>
    <property type="project" value="InterPro"/>
</dbReference>
<sequence length="510" mass="57284">MENDAYFYLLALLPLLYLIRLYRASFGPHNHGLRLPPGPWQLPVIGSLHHLFGALPHRALRDLSQRHGPLMLLKFGENPVIIASSAEAAKEIMKVHDSIFCTRPLSSSVKVMNELGRGIAFAPYGDHWRQMRKICFLELLSTKRISSFQAIREEEATRLIRSVSSASQLEVVVNLGKMLAMYVTDTTVHAIMGGRFKEQDTLLHYVDEAVRLVGGFSLPDLFPSSRLALALSSTLRKSRVFRDSLMAFMDRVIGEHLERTSSDEQHQEDLIDVLLRIQREGNLQSPLTMDSIKAVIFVCLAILPVVADSGSETATTTLQWAMAELMRNPSVMSRAQAEVRAAFMGQMKVSEEGLGELSYLQCIIKETLRLHTPGPLLMPRECQEHCKILGYDVPKGTTVLVNAWAISRDPECWDEPEAFMPERFMSSVRDYKGNNFEFIPFGAGRRICPGMLFGIANIELALASLLFYFDWSLPDGILPSELDMTEAFGVTARKKVDLLLRPTAHVQLPR</sequence>
<keyword evidence="4" id="KW-0472">Membrane</keyword>
<proteinExistence type="inferred from homology"/>
<feature type="binding site" description="axial binding residue" evidence="6">
    <location>
        <position position="448"/>
    </location>
    <ligand>
        <name>heme</name>
        <dbReference type="ChEBI" id="CHEBI:30413"/>
    </ligand>
    <ligandPart>
        <name>Fe</name>
        <dbReference type="ChEBI" id="CHEBI:18248"/>
    </ligandPart>
</feature>
<dbReference type="EnsemblPlants" id="EMT15592">
    <property type="protein sequence ID" value="EMT15592"/>
    <property type="gene ID" value="F775_12817"/>
</dbReference>
<dbReference type="PROSITE" id="PS00086">
    <property type="entry name" value="CYTOCHROME_P450"/>
    <property type="match status" value="1"/>
</dbReference>
<dbReference type="InterPro" id="IPR036396">
    <property type="entry name" value="Cyt_P450_sf"/>
</dbReference>